<keyword evidence="2" id="KW-1185">Reference proteome</keyword>
<comment type="caution">
    <text evidence="1">The sequence shown here is derived from an EMBL/GenBank/DDBJ whole genome shotgun (WGS) entry which is preliminary data.</text>
</comment>
<dbReference type="Proteomes" id="UP000179179">
    <property type="component" value="Unassembled WGS sequence"/>
</dbReference>
<proteinExistence type="predicted"/>
<dbReference type="OrthoDB" id="3437411at2759"/>
<organism evidence="1 2">
    <name type="scientific">Aspergillus bombycis</name>
    <dbReference type="NCBI Taxonomy" id="109264"/>
    <lineage>
        <taxon>Eukaryota</taxon>
        <taxon>Fungi</taxon>
        <taxon>Dikarya</taxon>
        <taxon>Ascomycota</taxon>
        <taxon>Pezizomycotina</taxon>
        <taxon>Eurotiomycetes</taxon>
        <taxon>Eurotiomycetidae</taxon>
        <taxon>Eurotiales</taxon>
        <taxon>Aspergillaceae</taxon>
        <taxon>Aspergillus</taxon>
    </lineage>
</organism>
<evidence type="ECO:0000313" key="2">
    <source>
        <dbReference type="Proteomes" id="UP000179179"/>
    </source>
</evidence>
<dbReference type="RefSeq" id="XP_022386382.1">
    <property type="nucleotide sequence ID" value="XM_022535557.1"/>
</dbReference>
<dbReference type="GeneID" id="34451818"/>
<evidence type="ECO:0008006" key="3">
    <source>
        <dbReference type="Google" id="ProtNLM"/>
    </source>
</evidence>
<sequence length="516" mass="58909">MSTRRWYSALWVRIAGPRTVLNPTRPPRSVGCASWRGLRTLPAVDDCSRARLRYSIELKRGFQLLLSILQEPQLGRQLKEIVLDRTPSFTWRGKSSYSIQPTKAVVTADDLQRLQRAIRDIGIRDGDEQAKVLNMLLQDFDFFEHWKTGLFYRAQALATLLISVGQVEKLAFGPCGKGSTDADLVFHNYLHRMAASREPTALRNLRHVRFLPDSDSIYEDPTEYSEYDIYDCLNLVRKLPSIESVRFDAMTLGREPGVWPPPRSANYTDIMLCRCIIPDERDLSIIISSSKKLKRFTYTVGGRYESDPSSVRSRPILQSLLLHHETLEDLNLDIQGHTSTDEMFDESPMDYDPTRLTDDWEQEEYEAHWADELEELALHEQQRSREPPVPCMLRSLSRLKHLSIGGHLLYCYARGFGAGVREPFSLVDYLPPSLESLRIYGYGSEDPDGRLPDIGLGIQVAKLLEEKAQKLPLLSVIEGLDTPIPHGQSICNVDDDEGEALVWRRMDDEWVQGDAD</sequence>
<name>A0A1F7ZUA4_9EURO</name>
<gene>
    <name evidence="1" type="ORF">ABOM_008428</name>
</gene>
<reference evidence="1 2" key="1">
    <citation type="journal article" date="2016" name="Genome Biol. Evol.">
        <title>Draft genome sequence of an aflatoxigenic Aspergillus species, A. bombycis.</title>
        <authorList>
            <person name="Moore G.G."/>
            <person name="Mack B.M."/>
            <person name="Beltz S.B."/>
            <person name="Gilbert M.K."/>
        </authorList>
    </citation>
    <scope>NUCLEOTIDE SEQUENCE [LARGE SCALE GENOMIC DNA]</scope>
    <source>
        <strain evidence="2">NRRL 26010</strain>
    </source>
</reference>
<dbReference type="AlphaFoldDB" id="A0A1F7ZUA4"/>
<evidence type="ECO:0000313" key="1">
    <source>
        <dbReference type="EMBL" id="OGM42665.1"/>
    </source>
</evidence>
<dbReference type="EMBL" id="LYCR01000085">
    <property type="protein sequence ID" value="OGM42665.1"/>
    <property type="molecule type" value="Genomic_DNA"/>
</dbReference>
<protein>
    <recommendedName>
        <fullName evidence="3">F-box domain protein</fullName>
    </recommendedName>
</protein>
<accession>A0A1F7ZUA4</accession>
<dbReference type="STRING" id="109264.A0A1F7ZUA4"/>